<dbReference type="InterPro" id="IPR002491">
    <property type="entry name" value="ABC_transptr_periplasmic_BD"/>
</dbReference>
<dbReference type="PRINTS" id="PR01715">
    <property type="entry name" value="FERRIBNDNGPP"/>
</dbReference>
<evidence type="ECO:0000256" key="1">
    <source>
        <dbReference type="ARBA" id="ARBA00004196"/>
    </source>
</evidence>
<organism evidence="7 8">
    <name type="scientific">Roseibium aestuarii</name>
    <dbReference type="NCBI Taxonomy" id="2600299"/>
    <lineage>
        <taxon>Bacteria</taxon>
        <taxon>Pseudomonadati</taxon>
        <taxon>Pseudomonadota</taxon>
        <taxon>Alphaproteobacteria</taxon>
        <taxon>Hyphomicrobiales</taxon>
        <taxon>Stappiaceae</taxon>
        <taxon>Roseibium</taxon>
    </lineage>
</organism>
<dbReference type="PROSITE" id="PS50983">
    <property type="entry name" value="FE_B12_PBP"/>
    <property type="match status" value="1"/>
</dbReference>
<keyword evidence="4" id="KW-0408">Iron</keyword>
<accession>A0ABW4JQ74</accession>
<keyword evidence="8" id="KW-1185">Reference proteome</keyword>
<evidence type="ECO:0000256" key="4">
    <source>
        <dbReference type="ARBA" id="ARBA00022496"/>
    </source>
</evidence>
<dbReference type="Proteomes" id="UP001597327">
    <property type="component" value="Unassembled WGS sequence"/>
</dbReference>
<dbReference type="InterPro" id="IPR051313">
    <property type="entry name" value="Bact_iron-sidero_bind"/>
</dbReference>
<evidence type="ECO:0000313" key="7">
    <source>
        <dbReference type="EMBL" id="MFD1694000.1"/>
    </source>
</evidence>
<comment type="subcellular location">
    <subcellularLocation>
        <location evidence="1">Cell envelope</location>
    </subcellularLocation>
</comment>
<sequence length="312" mass="32949">MTAADPDRRAVLAGLTGVLVSAVGGNLALLAGAAHNRAIAAPARPDNSPCLAILDWALLETVVALDVPVLLAAELRQYRRLPIGHDLPADTLDMGLRGAPNLELLQAQSPDLILISGFYEAMRPQLERIAPVLSLATYTPDRPALDLARDAVTRLGALLDRETQAQELLSALDHALDAGRQKLSDRPERPAIAVNLGDARHLRVFGPESLVGGVLAGLGRPGAWEGPTSYSASAPVPVTALARMPEADVIVVGPTPEDLRAALARNPVWQALPQVREGRIVWTGDHNHYGGVPTALRLAAEITDGLEGLGHD</sequence>
<keyword evidence="3" id="KW-0813">Transport</keyword>
<feature type="domain" description="Fe/B12 periplasmic-binding" evidence="6">
    <location>
        <begin position="50"/>
        <end position="312"/>
    </location>
</feature>
<name>A0ABW4JQ74_9HYPH</name>
<keyword evidence="4" id="KW-0406">Ion transport</keyword>
<evidence type="ECO:0000256" key="2">
    <source>
        <dbReference type="ARBA" id="ARBA00008814"/>
    </source>
</evidence>
<keyword evidence="4" id="KW-0410">Iron transport</keyword>
<evidence type="ECO:0000256" key="3">
    <source>
        <dbReference type="ARBA" id="ARBA00022448"/>
    </source>
</evidence>
<evidence type="ECO:0000256" key="5">
    <source>
        <dbReference type="ARBA" id="ARBA00022729"/>
    </source>
</evidence>
<gene>
    <name evidence="7" type="ORF">ACFSC7_00585</name>
</gene>
<evidence type="ECO:0000259" key="6">
    <source>
        <dbReference type="PROSITE" id="PS50983"/>
    </source>
</evidence>
<proteinExistence type="inferred from homology"/>
<dbReference type="Gene3D" id="3.40.50.1980">
    <property type="entry name" value="Nitrogenase molybdenum iron protein domain"/>
    <property type="match status" value="2"/>
</dbReference>
<dbReference type="EMBL" id="JBHUFA010000001">
    <property type="protein sequence ID" value="MFD1694000.1"/>
    <property type="molecule type" value="Genomic_DNA"/>
</dbReference>
<protein>
    <submittedName>
        <fullName evidence="7">ABC transporter substrate-binding protein</fullName>
    </submittedName>
</protein>
<keyword evidence="5" id="KW-0732">Signal</keyword>
<comment type="caution">
    <text evidence="7">The sequence shown here is derived from an EMBL/GenBank/DDBJ whole genome shotgun (WGS) entry which is preliminary data.</text>
</comment>
<dbReference type="PANTHER" id="PTHR30532:SF1">
    <property type="entry name" value="IRON(3+)-HYDROXAMATE-BINDING PROTEIN FHUD"/>
    <property type="match status" value="1"/>
</dbReference>
<dbReference type="RefSeq" id="WP_149892100.1">
    <property type="nucleotide sequence ID" value="NZ_JBHUFA010000001.1"/>
</dbReference>
<evidence type="ECO:0000313" key="8">
    <source>
        <dbReference type="Proteomes" id="UP001597327"/>
    </source>
</evidence>
<comment type="similarity">
    <text evidence="2">Belongs to the bacterial solute-binding protein 8 family.</text>
</comment>
<dbReference type="Pfam" id="PF01497">
    <property type="entry name" value="Peripla_BP_2"/>
    <property type="match status" value="1"/>
</dbReference>
<reference evidence="8" key="1">
    <citation type="journal article" date="2019" name="Int. J. Syst. Evol. Microbiol.">
        <title>The Global Catalogue of Microorganisms (GCM) 10K type strain sequencing project: providing services to taxonomists for standard genome sequencing and annotation.</title>
        <authorList>
            <consortium name="The Broad Institute Genomics Platform"/>
            <consortium name="The Broad Institute Genome Sequencing Center for Infectious Disease"/>
            <person name="Wu L."/>
            <person name="Ma J."/>
        </authorList>
    </citation>
    <scope>NUCLEOTIDE SEQUENCE [LARGE SCALE GENOMIC DNA]</scope>
    <source>
        <strain evidence="8">JCM 3369</strain>
    </source>
</reference>
<dbReference type="PANTHER" id="PTHR30532">
    <property type="entry name" value="IRON III DICITRATE-BINDING PERIPLASMIC PROTEIN"/>
    <property type="match status" value="1"/>
</dbReference>
<dbReference type="SUPFAM" id="SSF53807">
    <property type="entry name" value="Helical backbone' metal receptor"/>
    <property type="match status" value="1"/>
</dbReference>